<feature type="region of interest" description="Disordered" evidence="8">
    <location>
        <begin position="599"/>
        <end position="635"/>
    </location>
</feature>
<dbReference type="InterPro" id="IPR011990">
    <property type="entry name" value="TPR-like_helical_dom_sf"/>
</dbReference>
<dbReference type="Pfam" id="PF13176">
    <property type="entry name" value="TPR_7"/>
    <property type="match status" value="1"/>
</dbReference>
<feature type="repeat" description="TPR" evidence="7">
    <location>
        <begin position="332"/>
        <end position="365"/>
    </location>
</feature>
<sequence length="635" mass="71915">MEKYLREWRQEALNRHQYDTAIFVADKLYALTNDDNDAFWLAQAHFSTGNYNRTQSLLARGNLAERTPQCRYLAAHCSIKLGKIDEALQTLGDKNPTHLISAPGSARQKLRHVDVNTRAGARHNKTASRNERLPTSEERDREDVNNIKSEADMCYLRGVCYAKQNSFDRAKECYKTAVQIDVQCFEAFDALMTNSLMSPEEEWRFIQSLNFDTINVSNNPSLSQEAAQFTKTLYTTRLSKYTKPEEFANATETLSTHYNLANNPDILLAKADLMFTHCRFREALTLTSSVLENDKYNFSVMPVHLASLHELGQKNTLFLLAHDLADSNPSEACTWLAVGVYYLTIQRIAEARRYFSKASMMDPHFGPAWIGFAHTFAAEGEHDQAISAYSTAARLFQGTHLPQLFLGMQNLQLNNLSLAREYLKTAYDLCETDPLLLNEMGVVYYNEGQLLEAVQFFRRAIHLAEQNEAEADAFLPTRINLAHALRKNKDYNEALATFEEVLRHGVKDPAVFAAKGLLLMDMDRHWDAVLVLHEALNVSPQDPMATDLLNRALEASSEDTNLIPEAGQSADCLDDDDANNEEMEALDRHMHGKLREIEQNRVAGRRGRRRRHAQGLAAEDLSQFGESMVVDSDEG</sequence>
<dbReference type="InterPro" id="IPR019734">
    <property type="entry name" value="TPR_rpt"/>
</dbReference>
<keyword evidence="10" id="KW-1185">Reference proteome</keyword>
<keyword evidence="6" id="KW-0131">Cell cycle</keyword>
<feature type="compositionally biased region" description="Basic and acidic residues" evidence="8">
    <location>
        <begin position="128"/>
        <end position="142"/>
    </location>
</feature>
<dbReference type="Gene3D" id="1.25.40.10">
    <property type="entry name" value="Tetratricopeptide repeat domain"/>
    <property type="match status" value="1"/>
</dbReference>
<keyword evidence="4" id="KW-0833">Ubl conjugation pathway</keyword>
<reference evidence="9" key="1">
    <citation type="journal article" date="2020" name="Stud. Mycol.">
        <title>101 Dothideomycetes genomes: a test case for predicting lifestyles and emergence of pathogens.</title>
        <authorList>
            <person name="Haridas S."/>
            <person name="Albert R."/>
            <person name="Binder M."/>
            <person name="Bloem J."/>
            <person name="Labutti K."/>
            <person name="Salamov A."/>
            <person name="Andreopoulos B."/>
            <person name="Baker S."/>
            <person name="Barry K."/>
            <person name="Bills G."/>
            <person name="Bluhm B."/>
            <person name="Cannon C."/>
            <person name="Castanera R."/>
            <person name="Culley D."/>
            <person name="Daum C."/>
            <person name="Ezra D."/>
            <person name="Gonzalez J."/>
            <person name="Henrissat B."/>
            <person name="Kuo A."/>
            <person name="Liang C."/>
            <person name="Lipzen A."/>
            <person name="Lutzoni F."/>
            <person name="Magnuson J."/>
            <person name="Mondo S."/>
            <person name="Nolan M."/>
            <person name="Ohm R."/>
            <person name="Pangilinan J."/>
            <person name="Park H.-J."/>
            <person name="Ramirez L."/>
            <person name="Alfaro M."/>
            <person name="Sun H."/>
            <person name="Tritt A."/>
            <person name="Yoshinaga Y."/>
            <person name="Zwiers L.-H."/>
            <person name="Turgeon B."/>
            <person name="Goodwin S."/>
            <person name="Spatafora J."/>
            <person name="Crous P."/>
            <person name="Grigoriev I."/>
        </authorList>
    </citation>
    <scope>NUCLEOTIDE SEQUENCE</scope>
    <source>
        <strain evidence="9">CBS 110217</strain>
    </source>
</reference>
<evidence type="ECO:0000256" key="4">
    <source>
        <dbReference type="ARBA" id="ARBA00022786"/>
    </source>
</evidence>
<feature type="repeat" description="TPR" evidence="7">
    <location>
        <begin position="434"/>
        <end position="467"/>
    </location>
</feature>
<comment type="caution">
    <text evidence="9">The sequence shown here is derived from an EMBL/GenBank/DDBJ whole genome shotgun (WGS) entry which is preliminary data.</text>
</comment>
<dbReference type="PANTHER" id="PTHR12558:SF9">
    <property type="entry name" value="CELL DIVISION CYCLE PROTEIN 16 HOMOLOG"/>
    <property type="match status" value="1"/>
</dbReference>
<dbReference type="Proteomes" id="UP000799777">
    <property type="component" value="Unassembled WGS sequence"/>
</dbReference>
<dbReference type="GO" id="GO:0045842">
    <property type="term" value="P:positive regulation of mitotic metaphase/anaphase transition"/>
    <property type="evidence" value="ECO:0007669"/>
    <property type="project" value="TreeGrafter"/>
</dbReference>
<name>A0A9P4GY27_9PLEO</name>
<evidence type="ECO:0000313" key="9">
    <source>
        <dbReference type="EMBL" id="KAF2023572.1"/>
    </source>
</evidence>
<evidence type="ECO:0000313" key="10">
    <source>
        <dbReference type="Proteomes" id="UP000799777"/>
    </source>
</evidence>
<evidence type="ECO:0000256" key="3">
    <source>
        <dbReference type="ARBA" id="ARBA00022776"/>
    </source>
</evidence>
<dbReference type="OrthoDB" id="10006270at2759"/>
<organism evidence="9 10">
    <name type="scientific">Setomelanomma holmii</name>
    <dbReference type="NCBI Taxonomy" id="210430"/>
    <lineage>
        <taxon>Eukaryota</taxon>
        <taxon>Fungi</taxon>
        <taxon>Dikarya</taxon>
        <taxon>Ascomycota</taxon>
        <taxon>Pezizomycotina</taxon>
        <taxon>Dothideomycetes</taxon>
        <taxon>Pleosporomycetidae</taxon>
        <taxon>Pleosporales</taxon>
        <taxon>Pleosporineae</taxon>
        <taxon>Phaeosphaeriaceae</taxon>
        <taxon>Setomelanomma</taxon>
    </lineage>
</organism>
<keyword evidence="1" id="KW-0132">Cell division</keyword>
<dbReference type="PANTHER" id="PTHR12558">
    <property type="entry name" value="CELL DIVISION CYCLE 16,23,27"/>
    <property type="match status" value="1"/>
</dbReference>
<proteinExistence type="predicted"/>
<dbReference type="GO" id="GO:0016567">
    <property type="term" value="P:protein ubiquitination"/>
    <property type="evidence" value="ECO:0007669"/>
    <property type="project" value="TreeGrafter"/>
</dbReference>
<evidence type="ECO:0000256" key="5">
    <source>
        <dbReference type="ARBA" id="ARBA00022803"/>
    </source>
</evidence>
<evidence type="ECO:0000256" key="8">
    <source>
        <dbReference type="SAM" id="MobiDB-lite"/>
    </source>
</evidence>
<dbReference type="SMART" id="SM00028">
    <property type="entry name" value="TPR"/>
    <property type="match status" value="7"/>
</dbReference>
<dbReference type="EMBL" id="ML978339">
    <property type="protein sequence ID" value="KAF2023572.1"/>
    <property type="molecule type" value="Genomic_DNA"/>
</dbReference>
<dbReference type="GO" id="GO:0051301">
    <property type="term" value="P:cell division"/>
    <property type="evidence" value="ECO:0007669"/>
    <property type="project" value="UniProtKB-KW"/>
</dbReference>
<feature type="compositionally biased region" description="Basic residues" evidence="8">
    <location>
        <begin position="603"/>
        <end position="613"/>
    </location>
</feature>
<dbReference type="AlphaFoldDB" id="A0A9P4GY27"/>
<keyword evidence="2" id="KW-0677">Repeat</keyword>
<dbReference type="PROSITE" id="PS50005">
    <property type="entry name" value="TPR"/>
    <property type="match status" value="2"/>
</dbReference>
<dbReference type="GO" id="GO:0005737">
    <property type="term" value="C:cytoplasm"/>
    <property type="evidence" value="ECO:0007669"/>
    <property type="project" value="TreeGrafter"/>
</dbReference>
<evidence type="ECO:0000256" key="7">
    <source>
        <dbReference type="PROSITE-ProRule" id="PRU00339"/>
    </source>
</evidence>
<dbReference type="Pfam" id="PF13181">
    <property type="entry name" value="TPR_8"/>
    <property type="match status" value="2"/>
</dbReference>
<dbReference type="SUPFAM" id="SSF48452">
    <property type="entry name" value="TPR-like"/>
    <property type="match status" value="2"/>
</dbReference>
<evidence type="ECO:0000256" key="6">
    <source>
        <dbReference type="ARBA" id="ARBA00023306"/>
    </source>
</evidence>
<accession>A0A9P4GY27</accession>
<protein>
    <submittedName>
        <fullName evidence="9">TPR-like protein</fullName>
    </submittedName>
</protein>
<keyword evidence="5 7" id="KW-0802">TPR repeat</keyword>
<feature type="region of interest" description="Disordered" evidence="8">
    <location>
        <begin position="117"/>
        <end position="142"/>
    </location>
</feature>
<evidence type="ECO:0000256" key="2">
    <source>
        <dbReference type="ARBA" id="ARBA00022737"/>
    </source>
</evidence>
<evidence type="ECO:0000256" key="1">
    <source>
        <dbReference type="ARBA" id="ARBA00022618"/>
    </source>
</evidence>
<gene>
    <name evidence="9" type="ORF">EK21DRAFT_80581</name>
</gene>
<dbReference type="Pfam" id="PF13432">
    <property type="entry name" value="TPR_16"/>
    <property type="match status" value="1"/>
</dbReference>
<dbReference type="GO" id="GO:0031145">
    <property type="term" value="P:anaphase-promoting complex-dependent catabolic process"/>
    <property type="evidence" value="ECO:0007669"/>
    <property type="project" value="TreeGrafter"/>
</dbReference>
<keyword evidence="3" id="KW-0498">Mitosis</keyword>
<dbReference type="GO" id="GO:0005680">
    <property type="term" value="C:anaphase-promoting complex"/>
    <property type="evidence" value="ECO:0007669"/>
    <property type="project" value="TreeGrafter"/>
</dbReference>
<dbReference type="Pfam" id="PF12895">
    <property type="entry name" value="ANAPC3"/>
    <property type="match status" value="1"/>
</dbReference>